<dbReference type="EMBL" id="SACR01000005">
    <property type="protein sequence ID" value="RVU44447.1"/>
    <property type="molecule type" value="Genomic_DNA"/>
</dbReference>
<dbReference type="InterPro" id="IPR011990">
    <property type="entry name" value="TPR-like_helical_dom_sf"/>
</dbReference>
<dbReference type="RefSeq" id="WP_128229992.1">
    <property type="nucleotide sequence ID" value="NZ_SACR01000005.1"/>
</dbReference>
<accession>A0A437RCP5</accession>
<evidence type="ECO:0000313" key="2">
    <source>
        <dbReference type="Proteomes" id="UP000285575"/>
    </source>
</evidence>
<dbReference type="AlphaFoldDB" id="A0A437RCP5"/>
<protein>
    <recommendedName>
        <fullName evidence="3">Tetratricopeptide repeat protein</fullName>
    </recommendedName>
</protein>
<organism evidence="1 2">
    <name type="scientific">Rubrivivax rivuli</name>
    <dbReference type="NCBI Taxonomy" id="1862385"/>
    <lineage>
        <taxon>Bacteria</taxon>
        <taxon>Pseudomonadati</taxon>
        <taxon>Pseudomonadota</taxon>
        <taxon>Betaproteobacteria</taxon>
        <taxon>Burkholderiales</taxon>
        <taxon>Sphaerotilaceae</taxon>
        <taxon>Rubrivivax</taxon>
    </lineage>
</organism>
<dbReference type="SUPFAM" id="SSF48452">
    <property type="entry name" value="TPR-like"/>
    <property type="match status" value="1"/>
</dbReference>
<comment type="caution">
    <text evidence="1">The sequence shown here is derived from an EMBL/GenBank/DDBJ whole genome shotgun (WGS) entry which is preliminary data.</text>
</comment>
<sequence length="97" mass="10673">MERPGERLLFEGIRAYDDGQYPQAEAALRKALEAGLRSGRDQASAHKLLAFITCTSERLAECEAAFRAARAADPAFVLSRSEAGHPLWGPVYRKTLP</sequence>
<keyword evidence="2" id="KW-1185">Reference proteome</keyword>
<dbReference type="NCBIfam" id="NF038027">
    <property type="entry name" value="TssQ_fam"/>
    <property type="match status" value="1"/>
</dbReference>
<reference evidence="1 2" key="1">
    <citation type="submission" date="2019-01" db="EMBL/GenBank/DDBJ databases">
        <authorList>
            <person name="Chen W.-M."/>
        </authorList>
    </citation>
    <scope>NUCLEOTIDE SEQUENCE [LARGE SCALE GENOMIC DNA]</scope>
    <source>
        <strain evidence="1 2">KYPY4</strain>
    </source>
</reference>
<dbReference type="Gene3D" id="1.25.40.10">
    <property type="entry name" value="Tetratricopeptide repeat domain"/>
    <property type="match status" value="1"/>
</dbReference>
<proteinExistence type="predicted"/>
<dbReference type="Proteomes" id="UP000285575">
    <property type="component" value="Unassembled WGS sequence"/>
</dbReference>
<name>A0A437RCP5_9BURK</name>
<dbReference type="InterPro" id="IPR047780">
    <property type="entry name" value="TssQ-like"/>
</dbReference>
<evidence type="ECO:0000313" key="1">
    <source>
        <dbReference type="EMBL" id="RVU44447.1"/>
    </source>
</evidence>
<dbReference type="OrthoDB" id="8590585at2"/>
<gene>
    <name evidence="1" type="ORF">EOE66_17420</name>
</gene>
<evidence type="ECO:0008006" key="3">
    <source>
        <dbReference type="Google" id="ProtNLM"/>
    </source>
</evidence>